<feature type="domain" description="ABC transporter" evidence="10">
    <location>
        <begin position="469"/>
        <end position="704"/>
    </location>
</feature>
<dbReference type="InterPro" id="IPR027417">
    <property type="entry name" value="P-loop_NTPase"/>
</dbReference>
<dbReference type="FunFam" id="1.20.1560.10:FF:000056">
    <property type="entry name" value="Alpha-hemolysin translocation ATP-binding protein HlyB"/>
    <property type="match status" value="1"/>
</dbReference>
<keyword evidence="4 9" id="KW-0812">Transmembrane</keyword>
<keyword evidence="14" id="KW-1185">Reference proteome</keyword>
<keyword evidence="6" id="KW-0067">ATP-binding</keyword>
<feature type="transmembrane region" description="Helical" evidence="9">
    <location>
        <begin position="387"/>
        <end position="407"/>
    </location>
</feature>
<evidence type="ECO:0000259" key="10">
    <source>
        <dbReference type="PROSITE" id="PS50893"/>
    </source>
</evidence>
<feature type="transmembrane region" description="Helical" evidence="9">
    <location>
        <begin position="295"/>
        <end position="315"/>
    </location>
</feature>
<gene>
    <name evidence="13" type="ORF">KCG34_25210</name>
</gene>
<keyword evidence="8 9" id="KW-0472">Membrane</keyword>
<dbReference type="InterPro" id="IPR036640">
    <property type="entry name" value="ABC1_TM_sf"/>
</dbReference>
<dbReference type="InterPro" id="IPR003439">
    <property type="entry name" value="ABC_transporter-like_ATP-bd"/>
</dbReference>
<feature type="transmembrane region" description="Helical" evidence="9">
    <location>
        <begin position="191"/>
        <end position="211"/>
    </location>
</feature>
<sequence>MDTGGDNLTAPDPGAGALAFILQLLGLPANADELLHLSGKAGLGEEDMLRLARRFPIKARAITSDMARLATTPLPALARLRGGGWLVVGRIGDGKVLVQDPNAPTPEMLTLEAFAERWDGRLLLIVRRAALADPNSRFGLEWFLQAIRKYRQPLIEVLVGSFFVQLFALLTPLFFQVIIDKVFVHRGLSTLEVLAIGLATLSVFEVTLGGLRTYVLAHTSNRIDVELGARLFRHLFALPMAYFQARRVGDTIARVRELDNIRQFLTSSALTLALDLFFALLFLAVLFVYSPLLTLIVALALPCYVGLSLGVTPSFRARLNERYRRGSENQSFLVEAVSGVETVKSMALEPVMQRRWEEQVAGYVTASFRVITLSTVASQTAALINKVTVVLILFFGAGLVIAGKLTVGELVAFNMISGQLASPVLRIAQLWQDFQQVRLSVDRVGDILNTTPEPGQAGQANLPPISGDIRLDHVSFRYRIDGQPVLSDVSLAVPAGQVIGVVGPSGSGKSTLAKLIQRLYVPESGRVFVDGVDLAATDSAWLRRQIGVVLQENVLFNRTVRENIALADPGMPMERVMDAAKLAGAHDFILALPEGYGTLIGERGSTLSGGQRQRIAIARALVTNPRILIFDEATSALDYESEAAIQANMRRICAGRTVVLIAHRLSTLRGADRIVTIEEGRIVEDGTHESLLASDGRYAHLWRLQSGDPALAEG</sequence>
<dbReference type="PROSITE" id="PS50929">
    <property type="entry name" value="ABC_TM1F"/>
    <property type="match status" value="1"/>
</dbReference>
<dbReference type="Pfam" id="PF00664">
    <property type="entry name" value="ABC_membrane"/>
    <property type="match status" value="1"/>
</dbReference>
<dbReference type="Gene3D" id="3.40.50.300">
    <property type="entry name" value="P-loop containing nucleotide triphosphate hydrolases"/>
    <property type="match status" value="1"/>
</dbReference>
<dbReference type="GO" id="GO:0030256">
    <property type="term" value="C:type I protein secretion system complex"/>
    <property type="evidence" value="ECO:0007669"/>
    <property type="project" value="InterPro"/>
</dbReference>
<evidence type="ECO:0000313" key="14">
    <source>
        <dbReference type="Proteomes" id="UP000676409"/>
    </source>
</evidence>
<dbReference type="CDD" id="cd18588">
    <property type="entry name" value="ABC_6TM_CyaB_HlyB_like"/>
    <property type="match status" value="1"/>
</dbReference>
<dbReference type="InterPro" id="IPR039421">
    <property type="entry name" value="Type_1_exporter"/>
</dbReference>
<dbReference type="KEGG" id="caul:KCG34_25210"/>
<dbReference type="GO" id="GO:0034040">
    <property type="term" value="F:ATPase-coupled lipid transmembrane transporter activity"/>
    <property type="evidence" value="ECO:0007669"/>
    <property type="project" value="TreeGrafter"/>
</dbReference>
<proteinExistence type="predicted"/>
<dbReference type="FunFam" id="3.40.50.300:FF:000299">
    <property type="entry name" value="ABC transporter ATP-binding protein/permease"/>
    <property type="match status" value="1"/>
</dbReference>
<dbReference type="Gene3D" id="3.90.70.10">
    <property type="entry name" value="Cysteine proteinases"/>
    <property type="match status" value="1"/>
</dbReference>
<evidence type="ECO:0000259" key="12">
    <source>
        <dbReference type="PROSITE" id="PS50990"/>
    </source>
</evidence>
<feature type="transmembrane region" description="Helical" evidence="9">
    <location>
        <begin position="157"/>
        <end position="179"/>
    </location>
</feature>
<feature type="transmembrane region" description="Helical" evidence="9">
    <location>
        <begin position="264"/>
        <end position="289"/>
    </location>
</feature>
<dbReference type="GO" id="GO:0005524">
    <property type="term" value="F:ATP binding"/>
    <property type="evidence" value="ECO:0007669"/>
    <property type="project" value="UniProtKB-KW"/>
</dbReference>
<evidence type="ECO:0000313" key="13">
    <source>
        <dbReference type="EMBL" id="QUD88287.1"/>
    </source>
</evidence>
<dbReference type="Pfam" id="PF00005">
    <property type="entry name" value="ABC_tran"/>
    <property type="match status" value="1"/>
</dbReference>
<dbReference type="NCBIfam" id="TIGR01846">
    <property type="entry name" value="type_I_sec_HlyB"/>
    <property type="match status" value="1"/>
</dbReference>
<feature type="domain" description="ABC transmembrane type-1" evidence="11">
    <location>
        <begin position="157"/>
        <end position="436"/>
    </location>
</feature>
<keyword evidence="5" id="KW-0547">Nucleotide-binding</keyword>
<evidence type="ECO:0000256" key="5">
    <source>
        <dbReference type="ARBA" id="ARBA00022741"/>
    </source>
</evidence>
<protein>
    <submittedName>
        <fullName evidence="13">Type I secretion system permease/ATPase</fullName>
    </submittedName>
</protein>
<reference evidence="13" key="1">
    <citation type="submission" date="2021-04" db="EMBL/GenBank/DDBJ databases">
        <title>The complete genome sequence of Caulobacter sp. S6.</title>
        <authorList>
            <person name="Tang Y."/>
            <person name="Ouyang W."/>
            <person name="Liu Q."/>
            <person name="Huang B."/>
            <person name="Guo Z."/>
            <person name="Lei P."/>
        </authorList>
    </citation>
    <scope>NUCLEOTIDE SEQUENCE</scope>
    <source>
        <strain evidence="13">S6</strain>
    </source>
</reference>
<dbReference type="InterPro" id="IPR010132">
    <property type="entry name" value="ATPase_T1SS_HlyB"/>
</dbReference>
<evidence type="ECO:0000256" key="3">
    <source>
        <dbReference type="ARBA" id="ARBA00022475"/>
    </source>
</evidence>
<evidence type="ECO:0000256" key="9">
    <source>
        <dbReference type="SAM" id="Phobius"/>
    </source>
</evidence>
<dbReference type="Proteomes" id="UP000676409">
    <property type="component" value="Chromosome"/>
</dbReference>
<feature type="domain" description="Peptidase C39" evidence="12">
    <location>
        <begin position="7"/>
        <end position="125"/>
    </location>
</feature>
<evidence type="ECO:0000256" key="4">
    <source>
        <dbReference type="ARBA" id="ARBA00022692"/>
    </source>
</evidence>
<dbReference type="GO" id="GO:0005886">
    <property type="term" value="C:plasma membrane"/>
    <property type="evidence" value="ECO:0007669"/>
    <property type="project" value="UniProtKB-SubCell"/>
</dbReference>
<dbReference type="InterPro" id="IPR011527">
    <property type="entry name" value="ABC1_TM_dom"/>
</dbReference>
<dbReference type="Gene3D" id="1.20.1560.10">
    <property type="entry name" value="ABC transporter type 1, transmembrane domain"/>
    <property type="match status" value="1"/>
</dbReference>
<dbReference type="EMBL" id="CP073078">
    <property type="protein sequence ID" value="QUD88287.1"/>
    <property type="molecule type" value="Genomic_DNA"/>
</dbReference>
<dbReference type="AlphaFoldDB" id="A0A975G0L2"/>
<keyword evidence="2" id="KW-0813">Transport</keyword>
<dbReference type="InterPro" id="IPR003593">
    <property type="entry name" value="AAA+_ATPase"/>
</dbReference>
<dbReference type="PROSITE" id="PS50990">
    <property type="entry name" value="PEPTIDASE_C39"/>
    <property type="match status" value="1"/>
</dbReference>
<dbReference type="InterPro" id="IPR005074">
    <property type="entry name" value="Peptidase_C39"/>
</dbReference>
<keyword evidence="7 9" id="KW-1133">Transmembrane helix</keyword>
<organism evidence="13 14">
    <name type="scientific">Phenylobacterium montanum</name>
    <dbReference type="NCBI Taxonomy" id="2823693"/>
    <lineage>
        <taxon>Bacteria</taxon>
        <taxon>Pseudomonadati</taxon>
        <taxon>Pseudomonadota</taxon>
        <taxon>Alphaproteobacteria</taxon>
        <taxon>Caulobacterales</taxon>
        <taxon>Caulobacteraceae</taxon>
        <taxon>Phenylobacterium</taxon>
    </lineage>
</organism>
<dbReference type="Pfam" id="PF03412">
    <property type="entry name" value="Peptidase_C39"/>
    <property type="match status" value="1"/>
</dbReference>
<dbReference type="GO" id="GO:0016887">
    <property type="term" value="F:ATP hydrolysis activity"/>
    <property type="evidence" value="ECO:0007669"/>
    <property type="project" value="InterPro"/>
</dbReference>
<dbReference type="SMART" id="SM00382">
    <property type="entry name" value="AAA"/>
    <property type="match status" value="1"/>
</dbReference>
<dbReference type="SUPFAM" id="SSF90123">
    <property type="entry name" value="ABC transporter transmembrane region"/>
    <property type="match status" value="1"/>
</dbReference>
<accession>A0A975G0L2</accession>
<name>A0A975G0L2_9CAUL</name>
<dbReference type="GO" id="GO:0140359">
    <property type="term" value="F:ABC-type transporter activity"/>
    <property type="evidence" value="ECO:0007669"/>
    <property type="project" value="InterPro"/>
</dbReference>
<evidence type="ECO:0000256" key="8">
    <source>
        <dbReference type="ARBA" id="ARBA00023136"/>
    </source>
</evidence>
<dbReference type="PANTHER" id="PTHR24221:SF647">
    <property type="entry name" value="BLL6336 PROTEIN"/>
    <property type="match status" value="1"/>
</dbReference>
<dbReference type="PROSITE" id="PS50893">
    <property type="entry name" value="ABC_TRANSPORTER_2"/>
    <property type="match status" value="1"/>
</dbReference>
<dbReference type="SUPFAM" id="SSF52540">
    <property type="entry name" value="P-loop containing nucleoside triphosphate hydrolases"/>
    <property type="match status" value="1"/>
</dbReference>
<evidence type="ECO:0000256" key="1">
    <source>
        <dbReference type="ARBA" id="ARBA00004651"/>
    </source>
</evidence>
<keyword evidence="3" id="KW-1003">Cell membrane</keyword>
<dbReference type="GO" id="GO:0006508">
    <property type="term" value="P:proteolysis"/>
    <property type="evidence" value="ECO:0007669"/>
    <property type="project" value="InterPro"/>
</dbReference>
<dbReference type="GO" id="GO:0030253">
    <property type="term" value="P:protein secretion by the type I secretion system"/>
    <property type="evidence" value="ECO:0007669"/>
    <property type="project" value="InterPro"/>
</dbReference>
<comment type="subcellular location">
    <subcellularLocation>
        <location evidence="1">Cell membrane</location>
        <topology evidence="1">Multi-pass membrane protein</topology>
    </subcellularLocation>
</comment>
<dbReference type="PROSITE" id="PS00211">
    <property type="entry name" value="ABC_TRANSPORTER_1"/>
    <property type="match status" value="1"/>
</dbReference>
<dbReference type="GO" id="GO:0008233">
    <property type="term" value="F:peptidase activity"/>
    <property type="evidence" value="ECO:0007669"/>
    <property type="project" value="InterPro"/>
</dbReference>
<dbReference type="RefSeq" id="WP_211938338.1">
    <property type="nucleotide sequence ID" value="NZ_CP073078.1"/>
</dbReference>
<evidence type="ECO:0000256" key="2">
    <source>
        <dbReference type="ARBA" id="ARBA00022448"/>
    </source>
</evidence>
<evidence type="ECO:0000259" key="11">
    <source>
        <dbReference type="PROSITE" id="PS50929"/>
    </source>
</evidence>
<evidence type="ECO:0000256" key="7">
    <source>
        <dbReference type="ARBA" id="ARBA00022989"/>
    </source>
</evidence>
<evidence type="ECO:0000256" key="6">
    <source>
        <dbReference type="ARBA" id="ARBA00022840"/>
    </source>
</evidence>
<dbReference type="InterPro" id="IPR017871">
    <property type="entry name" value="ABC_transporter-like_CS"/>
</dbReference>
<dbReference type="PANTHER" id="PTHR24221">
    <property type="entry name" value="ATP-BINDING CASSETTE SUB-FAMILY B"/>
    <property type="match status" value="1"/>
</dbReference>